<protein>
    <submittedName>
        <fullName evidence="1">Uncharacterized protein</fullName>
    </submittedName>
</protein>
<dbReference type="AlphaFoldDB" id="A0AA88E0F0"/>
<gene>
    <name evidence="1" type="ORF">TIFTF001_034393</name>
</gene>
<comment type="caution">
    <text evidence="1">The sequence shown here is derived from an EMBL/GenBank/DDBJ whole genome shotgun (WGS) entry which is preliminary data.</text>
</comment>
<proteinExistence type="predicted"/>
<reference evidence="1" key="1">
    <citation type="submission" date="2023-07" db="EMBL/GenBank/DDBJ databases">
        <title>draft genome sequence of fig (Ficus carica).</title>
        <authorList>
            <person name="Takahashi T."/>
            <person name="Nishimura K."/>
        </authorList>
    </citation>
    <scope>NUCLEOTIDE SEQUENCE</scope>
</reference>
<organism evidence="1 2">
    <name type="scientific">Ficus carica</name>
    <name type="common">Common fig</name>
    <dbReference type="NCBI Taxonomy" id="3494"/>
    <lineage>
        <taxon>Eukaryota</taxon>
        <taxon>Viridiplantae</taxon>
        <taxon>Streptophyta</taxon>
        <taxon>Embryophyta</taxon>
        <taxon>Tracheophyta</taxon>
        <taxon>Spermatophyta</taxon>
        <taxon>Magnoliopsida</taxon>
        <taxon>eudicotyledons</taxon>
        <taxon>Gunneridae</taxon>
        <taxon>Pentapetalae</taxon>
        <taxon>rosids</taxon>
        <taxon>fabids</taxon>
        <taxon>Rosales</taxon>
        <taxon>Moraceae</taxon>
        <taxon>Ficeae</taxon>
        <taxon>Ficus</taxon>
    </lineage>
</organism>
<dbReference type="Proteomes" id="UP001187192">
    <property type="component" value="Unassembled WGS sequence"/>
</dbReference>
<evidence type="ECO:0000313" key="1">
    <source>
        <dbReference type="EMBL" id="GMN65318.1"/>
    </source>
</evidence>
<dbReference type="EMBL" id="BTGU01000225">
    <property type="protein sequence ID" value="GMN65318.1"/>
    <property type="molecule type" value="Genomic_DNA"/>
</dbReference>
<sequence>MSPTPPILSPPTTVPLSCLLFPSAHLYSLYPFSLRHELCPLSSVLCRSMRFGKGSASGGVTIDVEQQSENCDLWLPQSPRNHDVSLSHPRDLSIPDIGILRSPLPMRTSLCDLLSTATSSGEGNLQVEGSSTAETLNTSGARLTDSFN</sequence>
<name>A0AA88E0F0_FICCA</name>
<accession>A0AA88E0F0</accession>
<keyword evidence="2" id="KW-1185">Reference proteome</keyword>
<evidence type="ECO:0000313" key="2">
    <source>
        <dbReference type="Proteomes" id="UP001187192"/>
    </source>
</evidence>